<dbReference type="OrthoDB" id="163794at2759"/>
<feature type="transmembrane region" description="Helical" evidence="6">
    <location>
        <begin position="122"/>
        <end position="143"/>
    </location>
</feature>
<dbReference type="InterPro" id="IPR018247">
    <property type="entry name" value="EF_Hand_1_Ca_BS"/>
</dbReference>
<dbReference type="PANTHER" id="PTHR21346:SF10">
    <property type="entry name" value="TRANSMEMBRANE PROTEIN"/>
    <property type="match status" value="1"/>
</dbReference>
<keyword evidence="5 6" id="KW-0472">Membrane</keyword>
<dbReference type="GO" id="GO:0016020">
    <property type="term" value="C:membrane"/>
    <property type="evidence" value="ECO:0007669"/>
    <property type="project" value="UniProtKB-SubCell"/>
</dbReference>
<name>A0A9P6WXV5_RHIOR</name>
<comment type="caution">
    <text evidence="7">The sequence shown here is derived from an EMBL/GenBank/DDBJ whole genome shotgun (WGS) entry which is preliminary data.</text>
</comment>
<dbReference type="AlphaFoldDB" id="A0A9P6WXV5"/>
<proteinExistence type="inferred from homology"/>
<sequence>MFRLSTKIYHPTLNILKNYSRLSRPIKPSDTKRLFKQSVTNTYPVSVSVSKVLPLAAFSTTVTSFLLKKPVHCEAVYAKDTIQTDKIITASTKKPLIRKGELTFGTFLGLCTGFLIKKVGKIFAMFVGTVFVFMQYLSSEGYITVHWDRFERRYVNTLDLDKDGRVTTRDIQSKWQKFISILTNNIQFKSTFLAGFYVGIRFG</sequence>
<organism evidence="7 8">
    <name type="scientific">Rhizopus oryzae</name>
    <name type="common">Mucormycosis agent</name>
    <name type="synonym">Rhizopus arrhizus var. delemar</name>
    <dbReference type="NCBI Taxonomy" id="64495"/>
    <lineage>
        <taxon>Eukaryota</taxon>
        <taxon>Fungi</taxon>
        <taxon>Fungi incertae sedis</taxon>
        <taxon>Mucoromycota</taxon>
        <taxon>Mucoromycotina</taxon>
        <taxon>Mucoromycetes</taxon>
        <taxon>Mucorales</taxon>
        <taxon>Mucorineae</taxon>
        <taxon>Rhizopodaceae</taxon>
        <taxon>Rhizopus</taxon>
    </lineage>
</organism>
<dbReference type="EMBL" id="JAANQT010003504">
    <property type="protein sequence ID" value="KAG1301000.1"/>
    <property type="molecule type" value="Genomic_DNA"/>
</dbReference>
<evidence type="ECO:0000313" key="8">
    <source>
        <dbReference type="Proteomes" id="UP000716291"/>
    </source>
</evidence>
<comment type="subcellular location">
    <subcellularLocation>
        <location evidence="1">Membrane</location>
    </subcellularLocation>
</comment>
<evidence type="ECO:0000256" key="4">
    <source>
        <dbReference type="ARBA" id="ARBA00022989"/>
    </source>
</evidence>
<comment type="similarity">
    <text evidence="2">Belongs to the FUN14 family.</text>
</comment>
<evidence type="ECO:0000256" key="5">
    <source>
        <dbReference type="ARBA" id="ARBA00023136"/>
    </source>
</evidence>
<keyword evidence="8" id="KW-1185">Reference proteome</keyword>
<keyword evidence="3 6" id="KW-0812">Transmembrane</keyword>
<dbReference type="Pfam" id="PF04930">
    <property type="entry name" value="FUN14"/>
    <property type="match status" value="1"/>
</dbReference>
<accession>A0A9P6WXV5</accession>
<keyword evidence="4 6" id="KW-1133">Transmembrane helix</keyword>
<evidence type="ECO:0000256" key="2">
    <source>
        <dbReference type="ARBA" id="ARBA00009160"/>
    </source>
</evidence>
<dbReference type="InterPro" id="IPR007014">
    <property type="entry name" value="FUN14"/>
</dbReference>
<reference evidence="7" key="1">
    <citation type="journal article" date="2020" name="Microb. Genom.">
        <title>Genetic diversity of clinical and environmental Mucorales isolates obtained from an investigation of mucormycosis cases among solid organ transplant recipients.</title>
        <authorList>
            <person name="Nguyen M.H."/>
            <person name="Kaul D."/>
            <person name="Muto C."/>
            <person name="Cheng S.J."/>
            <person name="Richter R.A."/>
            <person name="Bruno V.M."/>
            <person name="Liu G."/>
            <person name="Beyhan S."/>
            <person name="Sundermann A.J."/>
            <person name="Mounaud S."/>
            <person name="Pasculle A.W."/>
            <person name="Nierman W.C."/>
            <person name="Driscoll E."/>
            <person name="Cumbie R."/>
            <person name="Clancy C.J."/>
            <person name="Dupont C.L."/>
        </authorList>
    </citation>
    <scope>NUCLEOTIDE SEQUENCE</scope>
    <source>
        <strain evidence="7">GL11</strain>
    </source>
</reference>
<dbReference type="PANTHER" id="PTHR21346">
    <property type="entry name" value="FUN14 DOMAIN CONTAINING"/>
    <property type="match status" value="1"/>
</dbReference>
<evidence type="ECO:0000256" key="1">
    <source>
        <dbReference type="ARBA" id="ARBA00004370"/>
    </source>
</evidence>
<dbReference type="PROSITE" id="PS00018">
    <property type="entry name" value="EF_HAND_1"/>
    <property type="match status" value="1"/>
</dbReference>
<gene>
    <name evidence="7" type="ORF">G6F64_012192</name>
</gene>
<evidence type="ECO:0000256" key="3">
    <source>
        <dbReference type="ARBA" id="ARBA00022692"/>
    </source>
</evidence>
<evidence type="ECO:0000256" key="6">
    <source>
        <dbReference type="SAM" id="Phobius"/>
    </source>
</evidence>
<evidence type="ECO:0000313" key="7">
    <source>
        <dbReference type="EMBL" id="KAG1301000.1"/>
    </source>
</evidence>
<protein>
    <submittedName>
        <fullName evidence="7">Uncharacterized protein</fullName>
    </submittedName>
</protein>
<dbReference type="Proteomes" id="UP000716291">
    <property type="component" value="Unassembled WGS sequence"/>
</dbReference>